<keyword evidence="3" id="KW-1185">Reference proteome</keyword>
<sequence>MVVLTCRQWSSDDIAFDDDDDSFPNKIYSLKDDIKLLTMLVRLCAHLSIHSPINPHLFKFFSFPFIPSPPAMSSTRSIYCHMSSRFFLYTLSLSLSLSHTLNISFLSYFLVLFYIYFPKFFTIILCFPFSSLSSPFSLFVFLVTCLILSF</sequence>
<protein>
    <submittedName>
        <fullName evidence="2">Uncharacterized protein</fullName>
    </submittedName>
</protein>
<keyword evidence="1" id="KW-1133">Transmembrane helix</keyword>
<comment type="caution">
    <text evidence="2">The sequence shown here is derived from an EMBL/GenBank/DDBJ whole genome shotgun (WGS) entry which is preliminary data.</text>
</comment>
<name>A0A812BJQ3_ACAPH</name>
<proteinExistence type="predicted"/>
<evidence type="ECO:0000313" key="2">
    <source>
        <dbReference type="EMBL" id="CAE1231094.1"/>
    </source>
</evidence>
<accession>A0A812BJQ3</accession>
<keyword evidence="1" id="KW-0472">Membrane</keyword>
<dbReference type="Proteomes" id="UP000597762">
    <property type="component" value="Unassembled WGS sequence"/>
</dbReference>
<organism evidence="2 3">
    <name type="scientific">Acanthosepion pharaonis</name>
    <name type="common">Pharaoh cuttlefish</name>
    <name type="synonym">Sepia pharaonis</name>
    <dbReference type="NCBI Taxonomy" id="158019"/>
    <lineage>
        <taxon>Eukaryota</taxon>
        <taxon>Metazoa</taxon>
        <taxon>Spiralia</taxon>
        <taxon>Lophotrochozoa</taxon>
        <taxon>Mollusca</taxon>
        <taxon>Cephalopoda</taxon>
        <taxon>Coleoidea</taxon>
        <taxon>Decapodiformes</taxon>
        <taxon>Sepiida</taxon>
        <taxon>Sepiina</taxon>
        <taxon>Sepiidae</taxon>
        <taxon>Acanthosepion</taxon>
    </lineage>
</organism>
<evidence type="ECO:0000256" key="1">
    <source>
        <dbReference type="SAM" id="Phobius"/>
    </source>
</evidence>
<feature type="transmembrane region" description="Helical" evidence="1">
    <location>
        <begin position="86"/>
        <end position="115"/>
    </location>
</feature>
<keyword evidence="1" id="KW-0812">Transmembrane</keyword>
<dbReference type="AlphaFoldDB" id="A0A812BJQ3"/>
<reference evidence="2" key="1">
    <citation type="submission" date="2021-01" db="EMBL/GenBank/DDBJ databases">
        <authorList>
            <person name="Li R."/>
            <person name="Bekaert M."/>
        </authorList>
    </citation>
    <scope>NUCLEOTIDE SEQUENCE</scope>
    <source>
        <strain evidence="2">Farmed</strain>
    </source>
</reference>
<feature type="transmembrane region" description="Helical" evidence="1">
    <location>
        <begin position="121"/>
        <end position="148"/>
    </location>
</feature>
<gene>
    <name evidence="2" type="ORF">SPHA_18030</name>
</gene>
<evidence type="ECO:0000313" key="3">
    <source>
        <dbReference type="Proteomes" id="UP000597762"/>
    </source>
</evidence>
<dbReference type="EMBL" id="CAHIKZ030000646">
    <property type="protein sequence ID" value="CAE1231094.1"/>
    <property type="molecule type" value="Genomic_DNA"/>
</dbReference>